<dbReference type="OrthoDB" id="10465111at2759"/>
<protein>
    <submittedName>
        <fullName evidence="2">Uncharacterized protein</fullName>
    </submittedName>
</protein>
<evidence type="ECO:0000313" key="2">
    <source>
        <dbReference type="EMBL" id="OAQ23566.1"/>
    </source>
</evidence>
<dbReference type="Proteomes" id="UP000078512">
    <property type="component" value="Unassembled WGS sequence"/>
</dbReference>
<feature type="region of interest" description="Disordered" evidence="1">
    <location>
        <begin position="32"/>
        <end position="52"/>
    </location>
</feature>
<organism evidence="2 3">
    <name type="scientific">Linnemannia elongata AG-77</name>
    <dbReference type="NCBI Taxonomy" id="1314771"/>
    <lineage>
        <taxon>Eukaryota</taxon>
        <taxon>Fungi</taxon>
        <taxon>Fungi incertae sedis</taxon>
        <taxon>Mucoromycota</taxon>
        <taxon>Mortierellomycotina</taxon>
        <taxon>Mortierellomycetes</taxon>
        <taxon>Mortierellales</taxon>
        <taxon>Mortierellaceae</taxon>
        <taxon>Linnemannia</taxon>
    </lineage>
</organism>
<sequence length="177" mass="19811">MRVDVEGVNVAAEGGVGSNFYSFQSLDLEKAQREGKKVRRRDGSPNATIPIPKDNGLQIFDQATCDDTLARFNNQVQTCLDNNKAFMQRKKRLRTVMSGPYNRLRQAVIDARVARYTTPTGENAHGALRELIRKYYKSFGSGNAGQDKPSTVMKHCEAARVSISEWFLHLCNTDAPK</sequence>
<name>A0A197JGD4_9FUNG</name>
<dbReference type="EMBL" id="KV442115">
    <property type="protein sequence ID" value="OAQ23566.1"/>
    <property type="molecule type" value="Genomic_DNA"/>
</dbReference>
<evidence type="ECO:0000256" key="1">
    <source>
        <dbReference type="SAM" id="MobiDB-lite"/>
    </source>
</evidence>
<dbReference type="AlphaFoldDB" id="A0A197JGD4"/>
<evidence type="ECO:0000313" key="3">
    <source>
        <dbReference type="Proteomes" id="UP000078512"/>
    </source>
</evidence>
<proteinExistence type="predicted"/>
<gene>
    <name evidence="2" type="ORF">K457DRAFT_24943</name>
</gene>
<accession>A0A197JGD4</accession>
<reference evidence="2 3" key="1">
    <citation type="submission" date="2016-05" db="EMBL/GenBank/DDBJ databases">
        <title>Genome sequencing reveals origins of a unique bacterial endosymbiosis in the earliest lineages of terrestrial Fungi.</title>
        <authorList>
            <consortium name="DOE Joint Genome Institute"/>
            <person name="Uehling J."/>
            <person name="Gryganskyi A."/>
            <person name="Hameed K."/>
            <person name="Tschaplinski T."/>
            <person name="Misztal P."/>
            <person name="Wu S."/>
            <person name="Desiro A."/>
            <person name="Vande Pol N."/>
            <person name="Du Z.-Y."/>
            <person name="Zienkiewicz A."/>
            <person name="Zienkiewicz K."/>
            <person name="Morin E."/>
            <person name="Tisserant E."/>
            <person name="Splivallo R."/>
            <person name="Hainaut M."/>
            <person name="Henrissat B."/>
            <person name="Ohm R."/>
            <person name="Kuo A."/>
            <person name="Yan J."/>
            <person name="Lipzen A."/>
            <person name="Nolan M."/>
            <person name="Labutti K."/>
            <person name="Barry K."/>
            <person name="Goldstein A."/>
            <person name="Labbe J."/>
            <person name="Schadt C."/>
            <person name="Tuskan G."/>
            <person name="Grigoriev I."/>
            <person name="Martin F."/>
            <person name="Vilgalys R."/>
            <person name="Bonito G."/>
        </authorList>
    </citation>
    <scope>NUCLEOTIDE SEQUENCE [LARGE SCALE GENOMIC DNA]</scope>
    <source>
        <strain evidence="2 3">AG-77</strain>
    </source>
</reference>
<keyword evidence="3" id="KW-1185">Reference proteome</keyword>